<sequence length="320" mass="36360">MKQKSSLNESLSLAFEILKRIPRSRFISAKELQAQLAEAGIERNIRSLQRILQSLSETLNLERDTRSKPYGYKLKNTNLGFALPNLSEHESLLLGLSQQYLSHLLPANVSASLSGFFQQAQYNLHSDESPANAKAWLKKVRVVSETQPLLAPEIDLTVMQAVSKGLFENRWLNLQFNNRKGEQKRANVMPLGIAQQGNRLYLVCRFEGHNNERSIAIHRIQQAHVSSFSFEPPAEFDLAKYDNDGRFGFGEGKQCRLQFCINKAQGYFLYETPLSKDQVIEEQAEQLSVSATVTDSLFLHRWLKGFGDEISNIKTEIVEL</sequence>
<reference evidence="3" key="1">
    <citation type="journal article" date="2019" name="Int. J. Syst. Evol. Microbiol.">
        <title>The Global Catalogue of Microorganisms (GCM) 10K type strain sequencing project: providing services to taxonomists for standard genome sequencing and annotation.</title>
        <authorList>
            <consortium name="The Broad Institute Genomics Platform"/>
            <consortium name="The Broad Institute Genome Sequencing Center for Infectious Disease"/>
            <person name="Wu L."/>
            <person name="Ma J."/>
        </authorList>
    </citation>
    <scope>NUCLEOTIDE SEQUENCE [LARGE SCALE GENOMIC DNA]</scope>
    <source>
        <strain evidence="3">CGMCC 1.10131</strain>
    </source>
</reference>
<evidence type="ECO:0000313" key="3">
    <source>
        <dbReference type="Proteomes" id="UP000651977"/>
    </source>
</evidence>
<dbReference type="InterPro" id="IPR051534">
    <property type="entry name" value="CBASS_pafABC_assoc_protein"/>
</dbReference>
<dbReference type="RefSeq" id="WP_055733569.1">
    <property type="nucleotide sequence ID" value="NZ_BMDY01000008.1"/>
</dbReference>
<evidence type="ECO:0000259" key="1">
    <source>
        <dbReference type="Pfam" id="PF13280"/>
    </source>
</evidence>
<feature type="domain" description="WYL" evidence="1">
    <location>
        <begin position="158"/>
        <end position="225"/>
    </location>
</feature>
<dbReference type="PANTHER" id="PTHR34580:SF1">
    <property type="entry name" value="PROTEIN PAFC"/>
    <property type="match status" value="1"/>
</dbReference>
<name>A0ABQ1I016_9ALTE</name>
<proteinExistence type="predicted"/>
<dbReference type="Pfam" id="PF13280">
    <property type="entry name" value="WYL"/>
    <property type="match status" value="1"/>
</dbReference>
<protein>
    <recommendedName>
        <fullName evidence="1">WYL domain-containing protein</fullName>
    </recommendedName>
</protein>
<organism evidence="2 3">
    <name type="scientific">Agarivorans gilvus</name>
    <dbReference type="NCBI Taxonomy" id="680279"/>
    <lineage>
        <taxon>Bacteria</taxon>
        <taxon>Pseudomonadati</taxon>
        <taxon>Pseudomonadota</taxon>
        <taxon>Gammaproteobacteria</taxon>
        <taxon>Alteromonadales</taxon>
        <taxon>Alteromonadaceae</taxon>
        <taxon>Agarivorans</taxon>
    </lineage>
</organism>
<dbReference type="PANTHER" id="PTHR34580">
    <property type="match status" value="1"/>
</dbReference>
<dbReference type="InterPro" id="IPR026881">
    <property type="entry name" value="WYL_dom"/>
</dbReference>
<keyword evidence="3" id="KW-1185">Reference proteome</keyword>
<evidence type="ECO:0000313" key="2">
    <source>
        <dbReference type="EMBL" id="GGB03487.1"/>
    </source>
</evidence>
<dbReference type="PROSITE" id="PS52050">
    <property type="entry name" value="WYL"/>
    <property type="match status" value="1"/>
</dbReference>
<accession>A0ABQ1I016</accession>
<comment type="caution">
    <text evidence="2">The sequence shown here is derived from an EMBL/GenBank/DDBJ whole genome shotgun (WGS) entry which is preliminary data.</text>
</comment>
<dbReference type="Proteomes" id="UP000651977">
    <property type="component" value="Unassembled WGS sequence"/>
</dbReference>
<dbReference type="EMBL" id="BMDY01000008">
    <property type="protein sequence ID" value="GGB03487.1"/>
    <property type="molecule type" value="Genomic_DNA"/>
</dbReference>
<gene>
    <name evidence="2" type="ORF">GCM10007414_16010</name>
</gene>